<feature type="transmembrane region" description="Helical" evidence="6">
    <location>
        <begin position="375"/>
        <end position="395"/>
    </location>
</feature>
<evidence type="ECO:0000256" key="6">
    <source>
        <dbReference type="SAM" id="Phobius"/>
    </source>
</evidence>
<dbReference type="EMBL" id="CP003156">
    <property type="protein sequence ID" value="AEV32259.1"/>
    <property type="molecule type" value="Genomic_DNA"/>
</dbReference>
<feature type="transmembrane region" description="Helical" evidence="6">
    <location>
        <begin position="278"/>
        <end position="299"/>
    </location>
</feature>
<feature type="transmembrane region" description="Helical" evidence="6">
    <location>
        <begin position="88"/>
        <end position="106"/>
    </location>
</feature>
<dbReference type="InterPro" id="IPR050495">
    <property type="entry name" value="ATG22/LtaA_families"/>
</dbReference>
<keyword evidence="8" id="KW-1185">Reference proteome</keyword>
<feature type="transmembrane region" description="Helical" evidence="6">
    <location>
        <begin position="153"/>
        <end position="172"/>
    </location>
</feature>
<dbReference type="PANTHER" id="PTHR23519">
    <property type="entry name" value="AUTOPHAGY-RELATED PROTEIN 22"/>
    <property type="match status" value="1"/>
</dbReference>
<comment type="subcellular location">
    <subcellularLocation>
        <location evidence="1">Endomembrane system</location>
        <topology evidence="1">Multi-pass membrane protein</topology>
    </subcellularLocation>
</comment>
<dbReference type="HOGENOM" id="CLU_017518_3_0_10"/>
<keyword evidence="5 6" id="KW-0472">Membrane</keyword>
<feature type="transmembrane region" description="Helical" evidence="6">
    <location>
        <begin position="112"/>
        <end position="132"/>
    </location>
</feature>
<name>G8R6S4_OWEHD</name>
<feature type="transmembrane region" description="Helical" evidence="6">
    <location>
        <begin position="12"/>
        <end position="34"/>
    </location>
</feature>
<gene>
    <name evidence="7" type="ordered locus">Oweho_1259</name>
</gene>
<accession>G8R6S4</accession>
<dbReference type="InterPro" id="IPR036259">
    <property type="entry name" value="MFS_trans_sf"/>
</dbReference>
<evidence type="ECO:0000256" key="1">
    <source>
        <dbReference type="ARBA" id="ARBA00004127"/>
    </source>
</evidence>
<dbReference type="STRING" id="926562.Oweho_1259"/>
<evidence type="ECO:0000256" key="2">
    <source>
        <dbReference type="ARBA" id="ARBA00022448"/>
    </source>
</evidence>
<proteinExistence type="predicted"/>
<keyword evidence="4 6" id="KW-1133">Transmembrane helix</keyword>
<dbReference type="AlphaFoldDB" id="G8R6S4"/>
<feature type="transmembrane region" description="Helical" evidence="6">
    <location>
        <begin position="184"/>
        <end position="205"/>
    </location>
</feature>
<evidence type="ECO:0000313" key="8">
    <source>
        <dbReference type="Proteomes" id="UP000005631"/>
    </source>
</evidence>
<dbReference type="KEGG" id="oho:Oweho_1259"/>
<evidence type="ECO:0000256" key="3">
    <source>
        <dbReference type="ARBA" id="ARBA00022692"/>
    </source>
</evidence>
<dbReference type="SUPFAM" id="SSF103473">
    <property type="entry name" value="MFS general substrate transporter"/>
    <property type="match status" value="1"/>
</dbReference>
<protein>
    <submittedName>
        <fullName evidence="7">Major facilitator superfamily permease</fullName>
    </submittedName>
</protein>
<dbReference type="OrthoDB" id="9768783at2"/>
<keyword evidence="2" id="KW-0813">Transport</keyword>
<feature type="transmembrane region" description="Helical" evidence="6">
    <location>
        <begin position="54"/>
        <end position="76"/>
    </location>
</feature>
<keyword evidence="3 6" id="KW-0812">Transmembrane</keyword>
<sequence length="429" mass="47905">MDKKTKNGWAFYDWANSVYSLVISTAIFPIYFHSVTSTDDSSMVDFLGIPYENMAIYSYSLSFSFFIVAIISPVLSGIADYTGKKKRFLQFFCYLGSVSCASLFFFDGSNIYFGLGMSVLASIGFWGSLVFYNAFLPEIAPPEEQDALSAKGFSMGYIGAALLLILNLVMVMKPELFGFSDSGQASRVSFLLVGIWWAGFAQVTFKRLPDNVYKRKPKERYILLGYRELGKVIHQLKGEMALRRFLYSFFFYSMGVQTVILLASAFGDQELGMDSSKLILTILIIQFVAIAGSYLFAFISRKYGNIQAIKICIIVWIFVCLGAFTLSKSDPTAEYKFYAIAAMVGMVLGGIQAISRSTYSKLLPETKSHASFFSFYDVSEKVAIVLGTLAYGWLIQATGSMKMSVLALMAFFIIGYFLLLRVGKSRHVH</sequence>
<feature type="transmembrane region" description="Helical" evidence="6">
    <location>
        <begin position="311"/>
        <end position="329"/>
    </location>
</feature>
<dbReference type="Proteomes" id="UP000005631">
    <property type="component" value="Chromosome"/>
</dbReference>
<dbReference type="eggNOG" id="COG2270">
    <property type="taxonomic scope" value="Bacteria"/>
</dbReference>
<reference evidence="7 8" key="1">
    <citation type="journal article" date="2012" name="Stand. Genomic Sci.">
        <title>Genome sequence of the orange-pigmented seawater bacterium Owenweeksia hongkongensis type strain (UST20020801(T)).</title>
        <authorList>
            <person name="Riedel T."/>
            <person name="Held B."/>
            <person name="Nolan M."/>
            <person name="Lucas S."/>
            <person name="Lapidus A."/>
            <person name="Tice H."/>
            <person name="Del Rio T.G."/>
            <person name="Cheng J.F."/>
            <person name="Han C."/>
            <person name="Tapia R."/>
            <person name="Goodwin L.A."/>
            <person name="Pitluck S."/>
            <person name="Liolios K."/>
            <person name="Mavromatis K."/>
            <person name="Pagani I."/>
            <person name="Ivanova N."/>
            <person name="Mikhailova N."/>
            <person name="Pati A."/>
            <person name="Chen A."/>
            <person name="Palaniappan K."/>
            <person name="Rohde M."/>
            <person name="Tindall B.J."/>
            <person name="Detter J.C."/>
            <person name="Goker M."/>
            <person name="Woyke T."/>
            <person name="Bristow J."/>
            <person name="Eisen J.A."/>
            <person name="Markowitz V."/>
            <person name="Hugenholtz P."/>
            <person name="Klenk H.P."/>
            <person name="Kyrpides N.C."/>
        </authorList>
    </citation>
    <scope>NUCLEOTIDE SEQUENCE</scope>
    <source>
        <strain evidence="8">DSM 17368 / JCM 12287 / NRRL B-23963</strain>
    </source>
</reference>
<dbReference type="InterPro" id="IPR024671">
    <property type="entry name" value="Atg22-like"/>
</dbReference>
<evidence type="ECO:0000256" key="5">
    <source>
        <dbReference type="ARBA" id="ARBA00023136"/>
    </source>
</evidence>
<evidence type="ECO:0000313" key="7">
    <source>
        <dbReference type="EMBL" id="AEV32259.1"/>
    </source>
</evidence>
<dbReference type="Gene3D" id="1.20.1250.20">
    <property type="entry name" value="MFS general substrate transporter like domains"/>
    <property type="match status" value="1"/>
</dbReference>
<dbReference type="Pfam" id="PF11700">
    <property type="entry name" value="ATG22"/>
    <property type="match status" value="1"/>
</dbReference>
<feature type="transmembrane region" description="Helical" evidence="6">
    <location>
        <begin position="245"/>
        <end position="266"/>
    </location>
</feature>
<dbReference type="PANTHER" id="PTHR23519:SF1">
    <property type="entry name" value="AUTOPHAGY-RELATED PROTEIN 22"/>
    <property type="match status" value="1"/>
</dbReference>
<organism evidence="7 8">
    <name type="scientific">Owenweeksia hongkongensis (strain DSM 17368 / CIP 108786 / JCM 12287 / NRRL B-23963 / UST20020801)</name>
    <dbReference type="NCBI Taxonomy" id="926562"/>
    <lineage>
        <taxon>Bacteria</taxon>
        <taxon>Pseudomonadati</taxon>
        <taxon>Bacteroidota</taxon>
        <taxon>Flavobacteriia</taxon>
        <taxon>Flavobacteriales</taxon>
        <taxon>Owenweeksiaceae</taxon>
        <taxon>Owenweeksia</taxon>
    </lineage>
</organism>
<feature type="transmembrane region" description="Helical" evidence="6">
    <location>
        <begin position="335"/>
        <end position="354"/>
    </location>
</feature>
<evidence type="ECO:0000256" key="4">
    <source>
        <dbReference type="ARBA" id="ARBA00022989"/>
    </source>
</evidence>
<feature type="transmembrane region" description="Helical" evidence="6">
    <location>
        <begin position="401"/>
        <end position="420"/>
    </location>
</feature>
<dbReference type="GO" id="GO:0012505">
    <property type="term" value="C:endomembrane system"/>
    <property type="evidence" value="ECO:0007669"/>
    <property type="project" value="UniProtKB-SubCell"/>
</dbReference>
<dbReference type="RefSeq" id="WP_014201619.1">
    <property type="nucleotide sequence ID" value="NC_016599.1"/>
</dbReference>